<protein>
    <submittedName>
        <fullName evidence="4">Paraneoplastic antigen</fullName>
    </submittedName>
</protein>
<dbReference type="InterPro" id="IPR026523">
    <property type="entry name" value="PNMA"/>
</dbReference>
<organism evidence="4 5">
    <name type="scientific">Triplophysa tibetana</name>
    <dbReference type="NCBI Taxonomy" id="1572043"/>
    <lineage>
        <taxon>Eukaryota</taxon>
        <taxon>Metazoa</taxon>
        <taxon>Chordata</taxon>
        <taxon>Craniata</taxon>
        <taxon>Vertebrata</taxon>
        <taxon>Euteleostomi</taxon>
        <taxon>Actinopterygii</taxon>
        <taxon>Neopterygii</taxon>
        <taxon>Teleostei</taxon>
        <taxon>Ostariophysi</taxon>
        <taxon>Cypriniformes</taxon>
        <taxon>Nemacheilidae</taxon>
        <taxon>Triplophysa</taxon>
    </lineage>
</organism>
<dbReference type="Pfam" id="PF14893">
    <property type="entry name" value="PNMA"/>
    <property type="match status" value="1"/>
</dbReference>
<dbReference type="EMBL" id="SOYY01000014">
    <property type="protein sequence ID" value="KAA0712330.1"/>
    <property type="molecule type" value="Genomic_DNA"/>
</dbReference>
<evidence type="ECO:0000256" key="1">
    <source>
        <dbReference type="PROSITE-ProRule" id="PRU00047"/>
    </source>
</evidence>
<keyword evidence="5" id="KW-1185">Reference proteome</keyword>
<feature type="compositionally biased region" description="Polar residues" evidence="2">
    <location>
        <begin position="157"/>
        <end position="175"/>
    </location>
</feature>
<dbReference type="GO" id="GO:0008270">
    <property type="term" value="F:zinc ion binding"/>
    <property type="evidence" value="ECO:0007669"/>
    <property type="project" value="UniProtKB-KW"/>
</dbReference>
<feature type="domain" description="CCHC-type" evidence="3">
    <location>
        <begin position="550"/>
        <end position="565"/>
    </location>
</feature>
<feature type="region of interest" description="Disordered" evidence="2">
    <location>
        <begin position="147"/>
        <end position="175"/>
    </location>
</feature>
<dbReference type="Proteomes" id="UP000324632">
    <property type="component" value="Chromosome 14"/>
</dbReference>
<evidence type="ECO:0000256" key="2">
    <source>
        <dbReference type="SAM" id="MobiDB-lite"/>
    </source>
</evidence>
<keyword evidence="1" id="KW-0479">Metal-binding</keyword>
<feature type="compositionally biased region" description="Basic and acidic residues" evidence="2">
    <location>
        <begin position="147"/>
        <end position="156"/>
    </location>
</feature>
<evidence type="ECO:0000313" key="5">
    <source>
        <dbReference type="Proteomes" id="UP000324632"/>
    </source>
</evidence>
<proteinExistence type="predicted"/>
<evidence type="ECO:0000259" key="3">
    <source>
        <dbReference type="PROSITE" id="PS50158"/>
    </source>
</evidence>
<sequence>MDIVTRENVDVSNAVIVSGLTFTETDQDLETWLLRYGSISRNLLIDDPNSEFHQHAIMEFTDSSAMKTLMPLLPVSIVSTSNPNTTYLVRALGCVYPHVVRDSATKLYLEELQTIASASGKSIEEVLQEELQRMKAGCSVAEPITAPDERVEHSHVADSQTRDSSTISSLDGQSSPVLPPAVLTMDMIDPPSVQKVVVEHIVRTNDTATLQPAFFRLRSFSGKVPRPANEPDFDTWRASVQFLLDDPSISDLSRTRRILDSLLPPAADVIKHVSPQSLPSVYLELLESVYGSVEDGDELLAKFMTMLQNQGEKPSSYLHRLQVMLSTTVRRGGIAESEQNRCLIKQFCRGCWDNELISSLQLEKKKINPPSFAEMVVQIRTEEDRQASKEDRMRNYFGFNKPSNAPKMRTAIHQMSTYSRTPHAVGSQMSEANAQAAAMQTSNYQKCQPDHSKNPELIQLKKELIELQAEVEAMRTSISGKGTEETPAVKEIAGLRKQVAELKAQLSTPETPQHRSGMPARFQYRQTGRDENNQFRSGSVTVTRPRPGYCFRCGEDGHLAINCENDPNPSKVDEKKRQLRDKQVQWDLKNQATTAQLNTRQSL</sequence>
<evidence type="ECO:0000313" key="4">
    <source>
        <dbReference type="EMBL" id="KAA0712330.1"/>
    </source>
</evidence>
<dbReference type="PROSITE" id="PS50158">
    <property type="entry name" value="ZF_CCHC"/>
    <property type="match status" value="1"/>
</dbReference>
<dbReference type="InterPro" id="IPR048270">
    <property type="entry name" value="PNMA_C"/>
</dbReference>
<dbReference type="PANTHER" id="PTHR23095:SF53">
    <property type="entry name" value="ZINC FINGER CCHC DOMAIN-CONTAINING PROTEIN 12-LIKE"/>
    <property type="match status" value="1"/>
</dbReference>
<keyword evidence="1" id="KW-0863">Zinc-finger</keyword>
<dbReference type="AlphaFoldDB" id="A0A5A9NRJ6"/>
<name>A0A5A9NRJ6_9TELE</name>
<gene>
    <name evidence="4" type="ORF">E1301_Tti018666</name>
</gene>
<dbReference type="PANTHER" id="PTHR23095">
    <property type="entry name" value="PARANEOPLASTIC ANTIGEN"/>
    <property type="match status" value="1"/>
</dbReference>
<dbReference type="SUPFAM" id="SSF57756">
    <property type="entry name" value="Retrovirus zinc finger-like domains"/>
    <property type="match status" value="1"/>
</dbReference>
<accession>A0A5A9NRJ6</accession>
<dbReference type="InterPro" id="IPR036875">
    <property type="entry name" value="Znf_CCHC_sf"/>
</dbReference>
<dbReference type="InterPro" id="IPR001878">
    <property type="entry name" value="Znf_CCHC"/>
</dbReference>
<comment type="caution">
    <text evidence="4">The sequence shown here is derived from an EMBL/GenBank/DDBJ whole genome shotgun (WGS) entry which is preliminary data.</text>
</comment>
<keyword evidence="1" id="KW-0862">Zinc</keyword>
<dbReference type="GO" id="GO:0003676">
    <property type="term" value="F:nucleic acid binding"/>
    <property type="evidence" value="ECO:0007669"/>
    <property type="project" value="InterPro"/>
</dbReference>
<reference evidence="4 5" key="1">
    <citation type="journal article" date="2019" name="Mol. Ecol. Resour.">
        <title>Chromosome-level genome assembly of Triplophysa tibetana, a fish adapted to the harsh high-altitude environment of the Tibetan Plateau.</title>
        <authorList>
            <person name="Yang X."/>
            <person name="Liu H."/>
            <person name="Ma Z."/>
            <person name="Zou Y."/>
            <person name="Zou M."/>
            <person name="Mao Y."/>
            <person name="Li X."/>
            <person name="Wang H."/>
            <person name="Chen T."/>
            <person name="Wang W."/>
            <person name="Yang R."/>
        </authorList>
    </citation>
    <scope>NUCLEOTIDE SEQUENCE [LARGE SCALE GENOMIC DNA]</scope>
    <source>
        <strain evidence="4">TTIB1903HZAU</strain>
        <tissue evidence="4">Muscle</tissue>
    </source>
</reference>